<evidence type="ECO:0000313" key="1">
    <source>
        <dbReference type="EMBL" id="HIR67573.1"/>
    </source>
</evidence>
<dbReference type="Proteomes" id="UP000823913">
    <property type="component" value="Unassembled WGS sequence"/>
</dbReference>
<dbReference type="EMBL" id="DVHK01000118">
    <property type="protein sequence ID" value="HIR67573.1"/>
    <property type="molecule type" value="Genomic_DNA"/>
</dbReference>
<evidence type="ECO:0008006" key="3">
    <source>
        <dbReference type="Google" id="ProtNLM"/>
    </source>
</evidence>
<name>A0A9D1E6V5_9FIRM</name>
<reference evidence="1" key="2">
    <citation type="journal article" date="2021" name="PeerJ">
        <title>Extensive microbial diversity within the chicken gut microbiome revealed by metagenomics and culture.</title>
        <authorList>
            <person name="Gilroy R."/>
            <person name="Ravi A."/>
            <person name="Getino M."/>
            <person name="Pursley I."/>
            <person name="Horton D.L."/>
            <person name="Alikhan N.F."/>
            <person name="Baker D."/>
            <person name="Gharbi K."/>
            <person name="Hall N."/>
            <person name="Watson M."/>
            <person name="Adriaenssens E.M."/>
            <person name="Foster-Nyarko E."/>
            <person name="Jarju S."/>
            <person name="Secka A."/>
            <person name="Antonio M."/>
            <person name="Oren A."/>
            <person name="Chaudhuri R.R."/>
            <person name="La Ragione R."/>
            <person name="Hildebrand F."/>
            <person name="Pallen M.J."/>
        </authorList>
    </citation>
    <scope>NUCLEOTIDE SEQUENCE</scope>
    <source>
        <strain evidence="1">ChiW16-3235</strain>
    </source>
</reference>
<organism evidence="1 2">
    <name type="scientific">Candidatus Coproplasma avicola</name>
    <dbReference type="NCBI Taxonomy" id="2840744"/>
    <lineage>
        <taxon>Bacteria</taxon>
        <taxon>Bacillati</taxon>
        <taxon>Bacillota</taxon>
        <taxon>Clostridia</taxon>
        <taxon>Eubacteriales</taxon>
        <taxon>Candidatus Coproplasma</taxon>
    </lineage>
</organism>
<proteinExistence type="predicted"/>
<evidence type="ECO:0000313" key="2">
    <source>
        <dbReference type="Proteomes" id="UP000823913"/>
    </source>
</evidence>
<accession>A0A9D1E6V5</accession>
<dbReference type="InterPro" id="IPR032427">
    <property type="entry name" value="P22_portal"/>
</dbReference>
<dbReference type="AlphaFoldDB" id="A0A9D1E6V5"/>
<sequence>MIDKTDAAKAAKQLVDEVKGDFARRQEERRTLERGWQLNMNFLCGNQYCDINAYGEIEDDEPRYFWQGRRVFNYIAPTIDTRCAKLARIRPKLAVRAASDADNDVRSARISSAILSSVSESCNIDDCITRATVWSEACGTAFYKILWDSAAGSRIAQGEGGELREGGVRIVPVSPFEIYPASLSEESLENQPSIIHAKALSVADIYALYGVKLAGRDIDEFSLSPYSQSAHSAGASSVKAVKHGYEIVIERYERPAPDMPEGRLTVVAGDELLFDGALPYINGEGGERGYPFVRQTCLPLAGGFFGGSIVDRLIPVQRAYNAVKNRKHEFLNRISMGTIAVEDGSVDTDELAEDGLAPGKILVYRRGGTPPSMLSLGSVPSEFSEEEDRLSDEFAKISGVGEITQSGGSFNSVTSATGLQLLIEQDEARLNVSYEQIKYALKGIGRHILRLYRQFSPQLRVMRCERDGKIVMFSFTADDVCDGDVVLEADSDINLTPARRRAVIYDLISSGLLSDGQGKIAEGVKSKILTYLGYAGFSEGRDLAALHRRRCAEENSRLLQGDAPVKSYDDHALHIAEHTAFILSNNLSDVSEGAFARHLAEHKKHLKEEKNG</sequence>
<gene>
    <name evidence="1" type="ORF">IAB94_05960</name>
</gene>
<dbReference type="Pfam" id="PF16510">
    <property type="entry name" value="P22_portal"/>
    <property type="match status" value="1"/>
</dbReference>
<protein>
    <recommendedName>
        <fullName evidence="3">Portal protein</fullName>
    </recommendedName>
</protein>
<reference evidence="1" key="1">
    <citation type="submission" date="2020-10" db="EMBL/GenBank/DDBJ databases">
        <authorList>
            <person name="Gilroy R."/>
        </authorList>
    </citation>
    <scope>NUCLEOTIDE SEQUENCE</scope>
    <source>
        <strain evidence="1">ChiW16-3235</strain>
    </source>
</reference>
<comment type="caution">
    <text evidence="1">The sequence shown here is derived from an EMBL/GenBank/DDBJ whole genome shotgun (WGS) entry which is preliminary data.</text>
</comment>